<dbReference type="EMBL" id="AFIJ01000039">
    <property type="protein sequence ID" value="EGL39204.1"/>
    <property type="molecule type" value="Genomic_DNA"/>
</dbReference>
<evidence type="ECO:0000313" key="4">
    <source>
        <dbReference type="Proteomes" id="UP000004018"/>
    </source>
</evidence>
<evidence type="ECO:0000313" key="1">
    <source>
        <dbReference type="EMBL" id="EFD94288.1"/>
    </source>
</evidence>
<name>D3LU11_9FIRM</name>
<dbReference type="Proteomes" id="UP000004018">
    <property type="component" value="Unassembled WGS sequence"/>
</dbReference>
<reference evidence="3" key="1">
    <citation type="submission" date="2009-12" db="EMBL/GenBank/DDBJ databases">
        <title>Sequence of Clostridiales genomosp. BVAB3 str. UPII9-5.</title>
        <authorList>
            <person name="Madupu R."/>
            <person name="Durkin A.S."/>
            <person name="Torralba M."/>
            <person name="Methe B."/>
            <person name="Sutton G.G."/>
            <person name="Strausberg R.L."/>
            <person name="Nelson K.E."/>
        </authorList>
    </citation>
    <scope>NUCLEOTIDE SEQUENCE [LARGE SCALE GENOMIC DNA]</scope>
    <source>
        <strain evidence="3">28L</strain>
    </source>
</reference>
<proteinExistence type="predicted"/>
<dbReference type="Proteomes" id="UP000003242">
    <property type="component" value="Unassembled WGS sequence"/>
</dbReference>
<sequence>MQTVKPVGSVVQSTAGRDKGALYIVVGKLDYPYVWVADGRKYKADKPKKKNCRHLRRVETHGATEPAGAIRISNERIRSVLTGIGMDLTREVTHV</sequence>
<dbReference type="OrthoDB" id="5244at2"/>
<accession>D3LU11</accession>
<dbReference type="EMBL" id="ADGP01000015">
    <property type="protein sequence ID" value="EFD94288.1"/>
    <property type="molecule type" value="Genomic_DNA"/>
</dbReference>
<dbReference type="STRING" id="699218.HMPREF0889_0875"/>
<keyword evidence="4" id="KW-1185">Reference proteome</keyword>
<dbReference type="InterPro" id="IPR008991">
    <property type="entry name" value="Translation_prot_SH3-like_sf"/>
</dbReference>
<evidence type="ECO:0000313" key="3">
    <source>
        <dbReference type="Proteomes" id="UP000003242"/>
    </source>
</evidence>
<dbReference type="eggNOG" id="COG2163">
    <property type="taxonomic scope" value="Bacteria"/>
</dbReference>
<dbReference type="SUPFAM" id="SSF50104">
    <property type="entry name" value="Translation proteins SH3-like domain"/>
    <property type="match status" value="1"/>
</dbReference>
<protein>
    <recommendedName>
        <fullName evidence="5">RNA-binding protein</fullName>
    </recommendedName>
</protein>
<dbReference type="AlphaFoldDB" id="D3LU11"/>
<gene>
    <name evidence="1" type="ORF">HMPREF0889_0875</name>
    <name evidence="2" type="ORF">HMPREF1039_0435</name>
</gene>
<reference evidence="2 4" key="3">
    <citation type="submission" date="2011-04" db="EMBL/GenBank/DDBJ databases">
        <authorList>
            <person name="Harkins D.M."/>
            <person name="Madupu R."/>
            <person name="Durkin A.S."/>
            <person name="Torralba M."/>
            <person name="Methe B."/>
            <person name="Sutton G.G."/>
            <person name="Nelson K.E."/>
        </authorList>
    </citation>
    <scope>NUCLEOTIDE SEQUENCE [LARGE SCALE GENOMIC DNA]</scope>
    <source>
        <strain evidence="2 4">UPII 199-6</strain>
    </source>
</reference>
<evidence type="ECO:0008006" key="5">
    <source>
        <dbReference type="Google" id="ProtNLM"/>
    </source>
</evidence>
<organism evidence="1 3">
    <name type="scientific">Megasphaera lornae</name>
    <dbReference type="NCBI Taxonomy" id="1000568"/>
    <lineage>
        <taxon>Bacteria</taxon>
        <taxon>Bacillati</taxon>
        <taxon>Bacillota</taxon>
        <taxon>Negativicutes</taxon>
        <taxon>Veillonellales</taxon>
        <taxon>Veillonellaceae</taxon>
        <taxon>Megasphaera</taxon>
    </lineage>
</organism>
<comment type="caution">
    <text evidence="1">The sequence shown here is derived from an EMBL/GenBank/DDBJ whole genome shotgun (WGS) entry which is preliminary data.</text>
</comment>
<reference evidence="1" key="2">
    <citation type="submission" date="2009-12" db="EMBL/GenBank/DDBJ databases">
        <authorList>
            <person name="Madupu R."/>
            <person name="Durkin A.S."/>
            <person name="Torralba M."/>
            <person name="Methe B."/>
            <person name="Sutton G.G."/>
            <person name="Strausberg R.L."/>
            <person name="Nelson K.E."/>
        </authorList>
    </citation>
    <scope>NUCLEOTIDE SEQUENCE</scope>
    <source>
        <strain evidence="1">28L</strain>
    </source>
</reference>
<evidence type="ECO:0000313" key="2">
    <source>
        <dbReference type="EMBL" id="EGL39204.1"/>
    </source>
</evidence>
<dbReference type="RefSeq" id="WP_007391637.1">
    <property type="nucleotide sequence ID" value="NZ_AFIJ01000039.1"/>
</dbReference>